<keyword evidence="2" id="KW-1185">Reference proteome</keyword>
<dbReference type="PATRIC" id="fig|299146.4.peg.1827"/>
<evidence type="ECO:0000313" key="2">
    <source>
        <dbReference type="Proteomes" id="UP000198765"/>
    </source>
</evidence>
<sequence>MAVWSELCRLVRWLFRRPVPPPPSGTGQRYQASEQAAARRRLLDRAERVWDQG</sequence>
<dbReference type="AlphaFoldDB" id="A0A1A8ZHK7"/>
<dbReference type="Proteomes" id="UP000198765">
    <property type="component" value="Chromosome I"/>
</dbReference>
<organism evidence="1 2">
    <name type="scientific">Micromonospora narathiwatensis</name>
    <dbReference type="NCBI Taxonomy" id="299146"/>
    <lineage>
        <taxon>Bacteria</taxon>
        <taxon>Bacillati</taxon>
        <taxon>Actinomycetota</taxon>
        <taxon>Actinomycetes</taxon>
        <taxon>Micromonosporales</taxon>
        <taxon>Micromonosporaceae</taxon>
        <taxon>Micromonospora</taxon>
    </lineage>
</organism>
<dbReference type="OrthoDB" id="3393244at2"/>
<name>A0A1A8ZHK7_9ACTN</name>
<evidence type="ECO:0000313" key="1">
    <source>
        <dbReference type="EMBL" id="SBT43355.1"/>
    </source>
</evidence>
<protein>
    <submittedName>
        <fullName evidence="1">Uncharacterized protein</fullName>
    </submittedName>
</protein>
<dbReference type="RefSeq" id="WP_157739903.1">
    <property type="nucleotide sequence ID" value="NZ_LT594324.1"/>
</dbReference>
<reference evidence="1 2" key="1">
    <citation type="submission" date="2016-06" db="EMBL/GenBank/DDBJ databases">
        <authorList>
            <person name="Kjaerup R.B."/>
            <person name="Dalgaard T.S."/>
            <person name="Juul-Madsen H.R."/>
        </authorList>
    </citation>
    <scope>NUCLEOTIDE SEQUENCE [LARGE SCALE GENOMIC DNA]</scope>
    <source>
        <strain evidence="1 2">DSM 45248</strain>
    </source>
</reference>
<proteinExistence type="predicted"/>
<dbReference type="EMBL" id="LT594324">
    <property type="protein sequence ID" value="SBT43355.1"/>
    <property type="molecule type" value="Genomic_DNA"/>
</dbReference>
<gene>
    <name evidence="1" type="ORF">GA0070621_1764</name>
</gene>
<accession>A0A1A8ZHK7</accession>